<dbReference type="AlphaFoldDB" id="A0A6G0Z6N8"/>
<organism evidence="1 2">
    <name type="scientific">Aphis craccivora</name>
    <name type="common">Cowpea aphid</name>
    <dbReference type="NCBI Taxonomy" id="307492"/>
    <lineage>
        <taxon>Eukaryota</taxon>
        <taxon>Metazoa</taxon>
        <taxon>Ecdysozoa</taxon>
        <taxon>Arthropoda</taxon>
        <taxon>Hexapoda</taxon>
        <taxon>Insecta</taxon>
        <taxon>Pterygota</taxon>
        <taxon>Neoptera</taxon>
        <taxon>Paraneoptera</taxon>
        <taxon>Hemiptera</taxon>
        <taxon>Sternorrhyncha</taxon>
        <taxon>Aphidomorpha</taxon>
        <taxon>Aphidoidea</taxon>
        <taxon>Aphididae</taxon>
        <taxon>Aphidini</taxon>
        <taxon>Aphis</taxon>
        <taxon>Aphis</taxon>
    </lineage>
</organism>
<dbReference type="EMBL" id="VUJU01001291">
    <property type="protein sequence ID" value="KAF0765957.1"/>
    <property type="molecule type" value="Genomic_DNA"/>
</dbReference>
<protein>
    <submittedName>
        <fullName evidence="1">Uncharacterized protein</fullName>
    </submittedName>
</protein>
<keyword evidence="2" id="KW-1185">Reference proteome</keyword>
<dbReference type="Proteomes" id="UP000478052">
    <property type="component" value="Unassembled WGS sequence"/>
</dbReference>
<accession>A0A6G0Z6N8</accession>
<comment type="caution">
    <text evidence="1">The sequence shown here is derived from an EMBL/GenBank/DDBJ whole genome shotgun (WGS) entry which is preliminary data.</text>
</comment>
<proteinExistence type="predicted"/>
<feature type="non-terminal residue" evidence="1">
    <location>
        <position position="94"/>
    </location>
</feature>
<evidence type="ECO:0000313" key="1">
    <source>
        <dbReference type="EMBL" id="KAF0765957.1"/>
    </source>
</evidence>
<gene>
    <name evidence="1" type="ORF">FWK35_00023929</name>
</gene>
<reference evidence="1 2" key="1">
    <citation type="submission" date="2019-08" db="EMBL/GenBank/DDBJ databases">
        <title>Whole genome of Aphis craccivora.</title>
        <authorList>
            <person name="Voronova N.V."/>
            <person name="Shulinski R.S."/>
            <person name="Bandarenka Y.V."/>
            <person name="Zhorov D.G."/>
            <person name="Warner D."/>
        </authorList>
    </citation>
    <scope>NUCLEOTIDE SEQUENCE [LARGE SCALE GENOMIC DNA]</scope>
    <source>
        <strain evidence="1">180601</strain>
        <tissue evidence="1">Whole Body</tissue>
    </source>
</reference>
<sequence length="94" mass="11080">MMHPLKNYVMSHSLSPGFHSFNVNISISVLKQNVFIISINSSDLSVMFDYIIIFNKHLLHTIIKSYTYDINFIVKTCEDLTNFFTLWFTRKKIN</sequence>
<evidence type="ECO:0000313" key="2">
    <source>
        <dbReference type="Proteomes" id="UP000478052"/>
    </source>
</evidence>
<name>A0A6G0Z6N8_APHCR</name>